<dbReference type="PROSITE" id="PS00557">
    <property type="entry name" value="FMN_HYDROXY_ACID_DH_1"/>
    <property type="match status" value="1"/>
</dbReference>
<keyword evidence="3" id="KW-0560">Oxidoreductase</keyword>
<dbReference type="GO" id="GO:0005777">
    <property type="term" value="C:peroxisome"/>
    <property type="evidence" value="ECO:0007669"/>
    <property type="project" value="UniProtKB-ARBA"/>
</dbReference>
<comment type="catalytic activity">
    <reaction evidence="6">
        <text>2-hydroxyoctanoate + O2 = 2-oxooctanoate + H2O2</text>
        <dbReference type="Rhea" id="RHEA:67940"/>
        <dbReference type="ChEBI" id="CHEBI:15379"/>
        <dbReference type="ChEBI" id="CHEBI:16240"/>
        <dbReference type="ChEBI" id="CHEBI:133514"/>
        <dbReference type="ChEBI" id="CHEBI:176689"/>
    </reaction>
    <physiologicalReaction direction="left-to-right" evidence="6">
        <dbReference type="Rhea" id="RHEA:67941"/>
    </physiologicalReaction>
</comment>
<dbReference type="GO" id="GO:0010181">
    <property type="term" value="F:FMN binding"/>
    <property type="evidence" value="ECO:0007669"/>
    <property type="project" value="InterPro"/>
</dbReference>
<feature type="binding site" evidence="8">
    <location>
        <position position="117"/>
    </location>
    <ligand>
        <name>FMN</name>
        <dbReference type="ChEBI" id="CHEBI:58210"/>
    </ligand>
</feature>
<feature type="binding site" evidence="8">
    <location>
        <begin position="245"/>
        <end position="249"/>
    </location>
    <ligand>
        <name>FMN</name>
        <dbReference type="ChEBI" id="CHEBI:58210"/>
    </ligand>
</feature>
<feature type="domain" description="FMN hydroxy acid dehydrogenase" evidence="9">
    <location>
        <begin position="1"/>
        <end position="319"/>
    </location>
</feature>
<dbReference type="GO" id="GO:0003973">
    <property type="term" value="F:(S)-2-hydroxy-acid oxidase activity"/>
    <property type="evidence" value="ECO:0007669"/>
    <property type="project" value="UniProtKB-EC"/>
</dbReference>
<dbReference type="SUPFAM" id="SSF51395">
    <property type="entry name" value="FMN-linked oxidoreductases"/>
    <property type="match status" value="1"/>
</dbReference>
<evidence type="ECO:0000259" key="9">
    <source>
        <dbReference type="PROSITE" id="PS51349"/>
    </source>
</evidence>
<dbReference type="PANTHER" id="PTHR10578">
    <property type="entry name" value="S -2-HYDROXY-ACID OXIDASE-RELATED"/>
    <property type="match status" value="1"/>
</dbReference>
<accession>A0AAU9WQ91</accession>
<feature type="binding site" evidence="8">
    <location>
        <begin position="268"/>
        <end position="269"/>
    </location>
    <ligand>
        <name>FMN</name>
        <dbReference type="ChEBI" id="CHEBI:58210"/>
    </ligand>
</feature>
<evidence type="ECO:0000256" key="4">
    <source>
        <dbReference type="ARBA" id="ARBA00024042"/>
    </source>
</evidence>
<evidence type="ECO:0000256" key="7">
    <source>
        <dbReference type="PIRSR" id="PIRSR000138-1"/>
    </source>
</evidence>
<dbReference type="Gene3D" id="3.20.20.70">
    <property type="entry name" value="Aldolase class I"/>
    <property type="match status" value="1"/>
</dbReference>
<dbReference type="Proteomes" id="UP001159428">
    <property type="component" value="Unassembled WGS sequence"/>
</dbReference>
<dbReference type="AlphaFoldDB" id="A0AAU9WQ91"/>
<evidence type="ECO:0000313" key="10">
    <source>
        <dbReference type="EMBL" id="CAH3122420.1"/>
    </source>
</evidence>
<proteinExistence type="inferred from homology"/>
<dbReference type="PIRSF" id="PIRSF000138">
    <property type="entry name" value="Al-hdrx_acd_dh"/>
    <property type="match status" value="1"/>
</dbReference>
<dbReference type="PROSITE" id="PS51349">
    <property type="entry name" value="FMN_HYDROXY_ACID_DH_2"/>
    <property type="match status" value="1"/>
</dbReference>
<evidence type="ECO:0000256" key="8">
    <source>
        <dbReference type="PIRSR" id="PIRSR000138-2"/>
    </source>
</evidence>
<evidence type="ECO:0000313" key="11">
    <source>
        <dbReference type="Proteomes" id="UP001159428"/>
    </source>
</evidence>
<sequence>MLLFRIKLRPRMLRDVSQQDISVTVLGHQLSMPICVSPTAYQAMAHPDGELATVRAVKSVDTAMGLSLYSTNSLEDVARECPNTIKFMQLQFYSDRPFMEQVVKRAEKAGYKAIFLTVDIPVYGRHKARRNFHLPKHLKYANFKSLHTEKGLRTNEEIDNYIINASDASVDWKTFDWLRSISSLPFVLKGILTPEDACLAVQHGAQGIMVSNHGGRQLDGVPATIEVLPDIVEAVRGTGIEVYIDGGVRLGTDVLKALALGARAVFVGRPVIWGLAYKGEQGVSKVLEMLRDELKVAMALAGIMFELVTRKSRLNPSTWVYPLIQVQTQVLLTQVLQKLSKKVTCFCFRYK</sequence>
<keyword evidence="8" id="KW-0285">Flavoprotein</keyword>
<feature type="binding site" evidence="8">
    <location>
        <begin position="38"/>
        <end position="40"/>
    </location>
    <ligand>
        <name>FMN</name>
        <dbReference type="ChEBI" id="CHEBI:58210"/>
    </ligand>
</feature>
<gene>
    <name evidence="10" type="ORF">PMEA_00009621</name>
</gene>
<comment type="cofactor">
    <cofactor evidence="1">
        <name>FMN</name>
        <dbReference type="ChEBI" id="CHEBI:58210"/>
    </cofactor>
</comment>
<feature type="active site" description="Proton acceptor" evidence="7">
    <location>
        <position position="213"/>
    </location>
</feature>
<comment type="similarity">
    <text evidence="4">Belongs to the FMN-dependent alpha-hydroxy acid dehydrogenase family.</text>
</comment>
<dbReference type="Pfam" id="PF01070">
    <property type="entry name" value="FMN_dh"/>
    <property type="match status" value="1"/>
</dbReference>
<dbReference type="CDD" id="cd02809">
    <property type="entry name" value="alpha_hydroxyacid_oxid_FMN"/>
    <property type="match status" value="1"/>
</dbReference>
<feature type="binding site" evidence="8">
    <location>
        <position position="216"/>
    </location>
    <ligand>
        <name>glyoxylate</name>
        <dbReference type="ChEBI" id="CHEBI:36655"/>
    </ligand>
</feature>
<name>A0AAU9WQ91_9CNID</name>
<dbReference type="EMBL" id="CALNXJ010000019">
    <property type="protein sequence ID" value="CAH3122420.1"/>
    <property type="molecule type" value="Genomic_DNA"/>
</dbReference>
<dbReference type="InterPro" id="IPR037396">
    <property type="entry name" value="FMN_HAD"/>
</dbReference>
<dbReference type="InterPro" id="IPR012133">
    <property type="entry name" value="Alpha-hydoxy_acid_DH_FMN"/>
</dbReference>
<organism evidence="10 11">
    <name type="scientific">Pocillopora meandrina</name>
    <dbReference type="NCBI Taxonomy" id="46732"/>
    <lineage>
        <taxon>Eukaryota</taxon>
        <taxon>Metazoa</taxon>
        <taxon>Cnidaria</taxon>
        <taxon>Anthozoa</taxon>
        <taxon>Hexacorallia</taxon>
        <taxon>Scleractinia</taxon>
        <taxon>Astrocoeniina</taxon>
        <taxon>Pocilloporidae</taxon>
        <taxon>Pocillopora</taxon>
    </lineage>
</organism>
<feature type="binding site" evidence="8">
    <location>
        <position position="189"/>
    </location>
    <ligand>
        <name>FMN</name>
        <dbReference type="ChEBI" id="CHEBI:58210"/>
    </ligand>
</feature>
<evidence type="ECO:0000256" key="6">
    <source>
        <dbReference type="ARBA" id="ARBA00029327"/>
    </source>
</evidence>
<feature type="binding site" evidence="8">
    <location>
        <position position="211"/>
    </location>
    <ligand>
        <name>FMN</name>
        <dbReference type="ChEBI" id="CHEBI:58210"/>
    </ligand>
</feature>
<feature type="binding site" evidence="8">
    <location>
        <position position="213"/>
    </location>
    <ligand>
        <name>glyoxylate</name>
        <dbReference type="ChEBI" id="CHEBI:36655"/>
    </ligand>
</feature>
<feature type="binding site" evidence="8">
    <location>
        <position position="89"/>
    </location>
    <ligand>
        <name>FMN</name>
        <dbReference type="ChEBI" id="CHEBI:58210"/>
    </ligand>
</feature>
<evidence type="ECO:0000256" key="3">
    <source>
        <dbReference type="ARBA" id="ARBA00023002"/>
    </source>
</evidence>
<comment type="caution">
    <text evidence="10">The sequence shown here is derived from an EMBL/GenBank/DDBJ whole genome shotgun (WGS) entry which is preliminary data.</text>
</comment>
<dbReference type="PANTHER" id="PTHR10578:SF149">
    <property type="entry name" value="2-HYDROXYACID OXIDASE 2"/>
    <property type="match status" value="1"/>
</dbReference>
<dbReference type="InterPro" id="IPR008259">
    <property type="entry name" value="FMN_hydac_DH_AS"/>
</dbReference>
<evidence type="ECO:0000256" key="2">
    <source>
        <dbReference type="ARBA" id="ARBA00013087"/>
    </source>
</evidence>
<evidence type="ECO:0000256" key="5">
    <source>
        <dbReference type="ARBA" id="ARBA00029325"/>
    </source>
</evidence>
<dbReference type="EC" id="1.1.3.15" evidence="2"/>
<dbReference type="FunFam" id="3.20.20.70:FF:000056">
    <property type="entry name" value="hydroxyacid oxidase 2"/>
    <property type="match status" value="1"/>
</dbReference>
<feature type="binding site" evidence="8">
    <location>
        <position position="67"/>
    </location>
    <ligand>
        <name>FMN</name>
        <dbReference type="ChEBI" id="CHEBI:58210"/>
    </ligand>
</feature>
<protein>
    <recommendedName>
        <fullName evidence="2">(S)-2-hydroxy-acid oxidase</fullName>
        <ecNumber evidence="2">1.1.3.15</ecNumber>
    </recommendedName>
</protein>
<comment type="catalytic activity">
    <reaction evidence="5">
        <text>a (2S)-2-hydroxycarboxylate + O2 = a 2-oxocarboxylate + H2O2</text>
        <dbReference type="Rhea" id="RHEA:16789"/>
        <dbReference type="ChEBI" id="CHEBI:15379"/>
        <dbReference type="ChEBI" id="CHEBI:16240"/>
        <dbReference type="ChEBI" id="CHEBI:35179"/>
        <dbReference type="ChEBI" id="CHEBI:58123"/>
        <dbReference type="EC" id="1.1.3.15"/>
    </reaction>
    <physiologicalReaction direction="left-to-right" evidence="5">
        <dbReference type="Rhea" id="RHEA:16790"/>
    </physiologicalReaction>
</comment>
<dbReference type="InterPro" id="IPR000262">
    <property type="entry name" value="FMN-dep_DH"/>
</dbReference>
<dbReference type="InterPro" id="IPR013785">
    <property type="entry name" value="Aldolase_TIM"/>
</dbReference>
<reference evidence="10 11" key="1">
    <citation type="submission" date="2022-05" db="EMBL/GenBank/DDBJ databases">
        <authorList>
            <consortium name="Genoscope - CEA"/>
            <person name="William W."/>
        </authorList>
    </citation>
    <scope>NUCLEOTIDE SEQUENCE [LARGE SCALE GENOMIC DNA]</scope>
</reference>
<evidence type="ECO:0000256" key="1">
    <source>
        <dbReference type="ARBA" id="ARBA00001917"/>
    </source>
</evidence>
<keyword evidence="11" id="KW-1185">Reference proteome</keyword>
<keyword evidence="8" id="KW-0288">FMN</keyword>